<comment type="caution">
    <text evidence="1">The sequence shown here is derived from an EMBL/GenBank/DDBJ whole genome shotgun (WGS) entry which is preliminary data.</text>
</comment>
<proteinExistence type="predicted"/>
<evidence type="ECO:0000313" key="1">
    <source>
        <dbReference type="EMBL" id="GBP29850.1"/>
    </source>
</evidence>
<protein>
    <submittedName>
        <fullName evidence="1">Uncharacterized protein</fullName>
    </submittedName>
</protein>
<evidence type="ECO:0000313" key="2">
    <source>
        <dbReference type="Proteomes" id="UP000299102"/>
    </source>
</evidence>
<organism evidence="1 2">
    <name type="scientific">Eumeta variegata</name>
    <name type="common">Bagworm moth</name>
    <name type="synonym">Eumeta japonica</name>
    <dbReference type="NCBI Taxonomy" id="151549"/>
    <lineage>
        <taxon>Eukaryota</taxon>
        <taxon>Metazoa</taxon>
        <taxon>Ecdysozoa</taxon>
        <taxon>Arthropoda</taxon>
        <taxon>Hexapoda</taxon>
        <taxon>Insecta</taxon>
        <taxon>Pterygota</taxon>
        <taxon>Neoptera</taxon>
        <taxon>Endopterygota</taxon>
        <taxon>Lepidoptera</taxon>
        <taxon>Glossata</taxon>
        <taxon>Ditrysia</taxon>
        <taxon>Tineoidea</taxon>
        <taxon>Psychidae</taxon>
        <taxon>Oiketicinae</taxon>
        <taxon>Eumeta</taxon>
    </lineage>
</organism>
<dbReference type="EMBL" id="BGZK01000225">
    <property type="protein sequence ID" value="GBP29850.1"/>
    <property type="molecule type" value="Genomic_DNA"/>
</dbReference>
<reference evidence="1 2" key="1">
    <citation type="journal article" date="2019" name="Commun. Biol.">
        <title>The bagworm genome reveals a unique fibroin gene that provides high tensile strength.</title>
        <authorList>
            <person name="Kono N."/>
            <person name="Nakamura H."/>
            <person name="Ohtoshi R."/>
            <person name="Tomita M."/>
            <person name="Numata K."/>
            <person name="Arakawa K."/>
        </authorList>
    </citation>
    <scope>NUCLEOTIDE SEQUENCE [LARGE SCALE GENOMIC DNA]</scope>
</reference>
<dbReference type="AlphaFoldDB" id="A0A4C1UUE8"/>
<name>A0A4C1UUE8_EUMVA</name>
<accession>A0A4C1UUE8</accession>
<sequence length="111" mass="12595">MYEAIGFCPRLRPRGHRDLSLSTSTDHSVRYDSFAFDFSSGFAFDSNSGPDLDSVSFQNIQDSPAAPPSWTYNEFFDLLHRSMTSSTMVPISVPFSMPHQQKPTVSHRKRM</sequence>
<dbReference type="Proteomes" id="UP000299102">
    <property type="component" value="Unassembled WGS sequence"/>
</dbReference>
<gene>
    <name evidence="1" type="ORF">EVAR_20179_1</name>
</gene>
<keyword evidence="2" id="KW-1185">Reference proteome</keyword>